<dbReference type="Proteomes" id="UP000735302">
    <property type="component" value="Unassembled WGS sequence"/>
</dbReference>
<evidence type="ECO:0000313" key="3">
    <source>
        <dbReference type="Proteomes" id="UP000735302"/>
    </source>
</evidence>
<comment type="caution">
    <text evidence="2">The sequence shown here is derived from an EMBL/GenBank/DDBJ whole genome shotgun (WGS) entry which is preliminary data.</text>
</comment>
<feature type="region of interest" description="Disordered" evidence="1">
    <location>
        <begin position="145"/>
        <end position="165"/>
    </location>
</feature>
<reference evidence="2 3" key="1">
    <citation type="journal article" date="2021" name="Elife">
        <title>Chloroplast acquisition without the gene transfer in kleptoplastic sea slugs, Plakobranchus ocellatus.</title>
        <authorList>
            <person name="Maeda T."/>
            <person name="Takahashi S."/>
            <person name="Yoshida T."/>
            <person name="Shimamura S."/>
            <person name="Takaki Y."/>
            <person name="Nagai Y."/>
            <person name="Toyoda A."/>
            <person name="Suzuki Y."/>
            <person name="Arimoto A."/>
            <person name="Ishii H."/>
            <person name="Satoh N."/>
            <person name="Nishiyama T."/>
            <person name="Hasebe M."/>
            <person name="Maruyama T."/>
            <person name="Minagawa J."/>
            <person name="Obokata J."/>
            <person name="Shigenobu S."/>
        </authorList>
    </citation>
    <scope>NUCLEOTIDE SEQUENCE [LARGE SCALE GENOMIC DNA]</scope>
</reference>
<evidence type="ECO:0000256" key="1">
    <source>
        <dbReference type="SAM" id="MobiDB-lite"/>
    </source>
</evidence>
<name>A0AAV4D459_9GAST</name>
<dbReference type="PANTHER" id="PTHR33050:SF7">
    <property type="entry name" value="RIBONUCLEASE H"/>
    <property type="match status" value="1"/>
</dbReference>
<protein>
    <submittedName>
        <fullName evidence="2">Transposon ty3-i Gag-Pol polyprotein</fullName>
    </submittedName>
</protein>
<keyword evidence="3" id="KW-1185">Reference proteome</keyword>
<sequence>MLRLMEKHDLYQGYQLKRRQMNALLSHLSYTLEPLNSPFNVGNVEVRELASLIGTLVSTFPAIEYGPLYYRNLEEDKKIALKLNKGKWDRIVHLSQVSIADIKWWLSHIENAPSPISHGEPALIITSDASLKGWGAVCNGIRTGGAWTTQEGTEQDADGQSNRRPHCSILASPKVLSHTYENVDRQACASVSETDPATAAGKPEHASPSSRETEVVGMQSIRHAFKSRGLSDTATNLLMSSW</sequence>
<feature type="compositionally biased region" description="Polar residues" evidence="1">
    <location>
        <begin position="146"/>
        <end position="162"/>
    </location>
</feature>
<dbReference type="EMBL" id="BLXT01007365">
    <property type="protein sequence ID" value="GFO38922.1"/>
    <property type="molecule type" value="Genomic_DNA"/>
</dbReference>
<accession>A0AAV4D459</accession>
<dbReference type="InterPro" id="IPR052055">
    <property type="entry name" value="Hepadnavirus_pol/RT"/>
</dbReference>
<feature type="region of interest" description="Disordered" evidence="1">
    <location>
        <begin position="189"/>
        <end position="213"/>
    </location>
</feature>
<dbReference type="PANTHER" id="PTHR33050">
    <property type="entry name" value="REVERSE TRANSCRIPTASE DOMAIN-CONTAINING PROTEIN"/>
    <property type="match status" value="1"/>
</dbReference>
<evidence type="ECO:0000313" key="2">
    <source>
        <dbReference type="EMBL" id="GFO38922.1"/>
    </source>
</evidence>
<dbReference type="AlphaFoldDB" id="A0AAV4D459"/>
<gene>
    <name evidence="2" type="ORF">PoB_006542700</name>
</gene>
<proteinExistence type="predicted"/>
<organism evidence="2 3">
    <name type="scientific">Plakobranchus ocellatus</name>
    <dbReference type="NCBI Taxonomy" id="259542"/>
    <lineage>
        <taxon>Eukaryota</taxon>
        <taxon>Metazoa</taxon>
        <taxon>Spiralia</taxon>
        <taxon>Lophotrochozoa</taxon>
        <taxon>Mollusca</taxon>
        <taxon>Gastropoda</taxon>
        <taxon>Heterobranchia</taxon>
        <taxon>Euthyneura</taxon>
        <taxon>Panpulmonata</taxon>
        <taxon>Sacoglossa</taxon>
        <taxon>Placobranchoidea</taxon>
        <taxon>Plakobranchidae</taxon>
        <taxon>Plakobranchus</taxon>
    </lineage>
</organism>